<evidence type="ECO:0000256" key="3">
    <source>
        <dbReference type="ARBA" id="ARBA00022597"/>
    </source>
</evidence>
<evidence type="ECO:0000256" key="2">
    <source>
        <dbReference type="ARBA" id="ARBA00022448"/>
    </source>
</evidence>
<organism evidence="8 9">
    <name type="scientific">Acuticoccus sediminis</name>
    <dbReference type="NCBI Taxonomy" id="2184697"/>
    <lineage>
        <taxon>Bacteria</taxon>
        <taxon>Pseudomonadati</taxon>
        <taxon>Pseudomonadota</taxon>
        <taxon>Alphaproteobacteria</taxon>
        <taxon>Hyphomicrobiales</taxon>
        <taxon>Amorphaceae</taxon>
        <taxon>Acuticoccus</taxon>
    </lineage>
</organism>
<evidence type="ECO:0000256" key="5">
    <source>
        <dbReference type="ARBA" id="ARBA00022741"/>
    </source>
</evidence>
<keyword evidence="6 8" id="KW-0067">ATP-binding</keyword>
<dbReference type="InterPro" id="IPR003439">
    <property type="entry name" value="ABC_transporter-like_ATP-bd"/>
</dbReference>
<dbReference type="InterPro" id="IPR017871">
    <property type="entry name" value="ABC_transporter-like_CS"/>
</dbReference>
<evidence type="ECO:0000256" key="4">
    <source>
        <dbReference type="ARBA" id="ARBA00022737"/>
    </source>
</evidence>
<dbReference type="CDD" id="cd03216">
    <property type="entry name" value="ABC_Carb_Monos_I"/>
    <property type="match status" value="1"/>
</dbReference>
<comment type="similarity">
    <text evidence="1">Belongs to the ABC transporter superfamily.</text>
</comment>
<keyword evidence="2" id="KW-0813">Transport</keyword>
<feature type="domain" description="ABC transporter" evidence="7">
    <location>
        <begin position="259"/>
        <end position="500"/>
    </location>
</feature>
<evidence type="ECO:0000313" key="9">
    <source>
        <dbReference type="Proteomes" id="UP000249590"/>
    </source>
</evidence>
<dbReference type="GO" id="GO:0016887">
    <property type="term" value="F:ATP hydrolysis activity"/>
    <property type="evidence" value="ECO:0007669"/>
    <property type="project" value="InterPro"/>
</dbReference>
<dbReference type="GO" id="GO:0005524">
    <property type="term" value="F:ATP binding"/>
    <property type="evidence" value="ECO:0007669"/>
    <property type="project" value="UniProtKB-KW"/>
</dbReference>
<dbReference type="CDD" id="cd03215">
    <property type="entry name" value="ABC_Carb_Monos_II"/>
    <property type="match status" value="1"/>
</dbReference>
<keyword evidence="9" id="KW-1185">Reference proteome</keyword>
<keyword evidence="4" id="KW-0677">Repeat</keyword>
<sequence>MTSVTPVLRLEAITKRFGSFLANDDITIELKRGEIVALLGENGAGKTTLMNILFGHYVADAGRVLVDGEPLPPGRPGAAIAAGVGMVHQHFALATNLTVLENVTAGTEPLLALRRRRRNARAKLAALAQKFGLAVDPGARVADLSVGERQRVEILKALYNDARILILDEPTAVLTAPEAETLFATLKTMAREGLSLIFISHKLGEVMGAADRIVVLRQGKLVAERTPASTSRAELAELMVGRRVARPRHTEAHVGGVVLEARDVSVTTGGRRRLADVSFEVRAGETLAIVGVSGNGQSALGALVSGLARPSAGQLTILGAPAADPRTLVGRGVGRIPEDRHAEGAVGELTVWENVILERVRDPRFAARGIVRRGASKAHTAAVVQRFDVRGGGAGGRAALLSGGNLQKLILGRNLIEGPKLLVAAQPTRGLDEGAIAEVHREILAARGAGAGVLLISEDLDEVLGLADRVQAIVGGRLSPPAPADTLDARRLGLMMAGEWHEAA</sequence>
<dbReference type="PANTHER" id="PTHR43790:SF9">
    <property type="entry name" value="GALACTOFURANOSE TRANSPORTER ATP-BINDING PROTEIN YTFR"/>
    <property type="match status" value="1"/>
</dbReference>
<dbReference type="InterPro" id="IPR027417">
    <property type="entry name" value="P-loop_NTPase"/>
</dbReference>
<proteinExistence type="inferred from homology"/>
<evidence type="ECO:0000256" key="6">
    <source>
        <dbReference type="ARBA" id="ARBA00022840"/>
    </source>
</evidence>
<accession>A0A8B2P224</accession>
<keyword evidence="3" id="KW-0762">Sugar transport</keyword>
<dbReference type="Pfam" id="PF00005">
    <property type="entry name" value="ABC_tran"/>
    <property type="match status" value="2"/>
</dbReference>
<evidence type="ECO:0000259" key="7">
    <source>
        <dbReference type="PROSITE" id="PS50893"/>
    </source>
</evidence>
<feature type="domain" description="ABC transporter" evidence="7">
    <location>
        <begin position="8"/>
        <end position="243"/>
    </location>
</feature>
<dbReference type="InterPro" id="IPR003593">
    <property type="entry name" value="AAA+_ATPase"/>
</dbReference>
<evidence type="ECO:0000313" key="8">
    <source>
        <dbReference type="EMBL" id="RAI04535.1"/>
    </source>
</evidence>
<dbReference type="Gene3D" id="3.40.50.300">
    <property type="entry name" value="P-loop containing nucleotide triphosphate hydrolases"/>
    <property type="match status" value="2"/>
</dbReference>
<name>A0A8B2P224_9HYPH</name>
<protein>
    <submittedName>
        <fullName evidence="8">Sugar ABC transporter ATP-binding protein</fullName>
    </submittedName>
</protein>
<dbReference type="InterPro" id="IPR050107">
    <property type="entry name" value="ABC_carbohydrate_import_ATPase"/>
</dbReference>
<dbReference type="EMBL" id="QHHQ01000001">
    <property type="protein sequence ID" value="RAI04535.1"/>
    <property type="molecule type" value="Genomic_DNA"/>
</dbReference>
<comment type="caution">
    <text evidence="8">The sequence shown here is derived from an EMBL/GenBank/DDBJ whole genome shotgun (WGS) entry which is preliminary data.</text>
</comment>
<dbReference type="Proteomes" id="UP000249590">
    <property type="component" value="Unassembled WGS sequence"/>
</dbReference>
<dbReference type="SMART" id="SM00382">
    <property type="entry name" value="AAA"/>
    <property type="match status" value="1"/>
</dbReference>
<reference evidence="8 9" key="1">
    <citation type="submission" date="2018-05" db="EMBL/GenBank/DDBJ databases">
        <title>Acuticoccus sediminis sp. nov., isolated from deep-sea sediment of Indian Ocean.</title>
        <authorList>
            <person name="Liu X."/>
            <person name="Lai Q."/>
            <person name="Du Y."/>
            <person name="Sun F."/>
            <person name="Zhang X."/>
            <person name="Wang S."/>
            <person name="Shao Z."/>
        </authorList>
    </citation>
    <scope>NUCLEOTIDE SEQUENCE [LARGE SCALE GENOMIC DNA]</scope>
    <source>
        <strain evidence="8 9">PTG4-2</strain>
    </source>
</reference>
<gene>
    <name evidence="8" type="ORF">DLJ53_05790</name>
</gene>
<dbReference type="AlphaFoldDB" id="A0A8B2P224"/>
<keyword evidence="5" id="KW-0547">Nucleotide-binding</keyword>
<dbReference type="OrthoDB" id="9805029at2"/>
<dbReference type="PANTHER" id="PTHR43790">
    <property type="entry name" value="CARBOHYDRATE TRANSPORT ATP-BINDING PROTEIN MG119-RELATED"/>
    <property type="match status" value="1"/>
</dbReference>
<dbReference type="PROSITE" id="PS50893">
    <property type="entry name" value="ABC_TRANSPORTER_2"/>
    <property type="match status" value="2"/>
</dbReference>
<dbReference type="SUPFAM" id="SSF52540">
    <property type="entry name" value="P-loop containing nucleoside triphosphate hydrolases"/>
    <property type="match status" value="2"/>
</dbReference>
<dbReference type="PROSITE" id="PS00211">
    <property type="entry name" value="ABC_TRANSPORTER_1"/>
    <property type="match status" value="2"/>
</dbReference>
<evidence type="ECO:0000256" key="1">
    <source>
        <dbReference type="ARBA" id="ARBA00005417"/>
    </source>
</evidence>